<dbReference type="InterPro" id="IPR051328">
    <property type="entry name" value="T7SS_ABC-Transporter"/>
</dbReference>
<dbReference type="InterPro" id="IPR017500">
    <property type="entry name" value="Phage_infect_YhgE_N"/>
</dbReference>
<evidence type="ECO:0000256" key="1">
    <source>
        <dbReference type="ARBA" id="ARBA00004141"/>
    </source>
</evidence>
<feature type="transmembrane region" description="Helical" evidence="5">
    <location>
        <begin position="788"/>
        <end position="805"/>
    </location>
</feature>
<proteinExistence type="predicted"/>
<evidence type="ECO:0000256" key="5">
    <source>
        <dbReference type="SAM" id="Phobius"/>
    </source>
</evidence>
<feature type="domain" description="ABC-2 type transporter transmembrane" evidence="6">
    <location>
        <begin position="575"/>
        <end position="717"/>
    </location>
</feature>
<feature type="transmembrane region" description="Helical" evidence="5">
    <location>
        <begin position="614"/>
        <end position="638"/>
    </location>
</feature>
<accession>A0ABS2F321</accession>
<name>A0ABS2F321_9ACTN</name>
<keyword evidence="8" id="KW-1185">Reference proteome</keyword>
<sequence length="868" mass="89986">MRTIARILGRDLKRLVSSPVALVVAVGVCLVPALYAWVNILANWDPYQNTSTVPVAVVVEDKGAEVPGMGEVNAGDMVRERLEENHQLGWTFVDQDEALEGVRAGRYYAAFVIPPDFTSTLAGVLDGHPTQACIGYYVNEKANAVAPKVTDTGATTLEDQIAGQFVSLAGKTVTQRLQGAVGSAAGDVDGARSSALKSLRATQGRLDDLADSLEDAGGTVDAAREAVGRARETLSATADAAGGLASSMDSALGSLAGAREGLRSFARGLDDRLGEGASAISGLSSTASQDIGRIAGDVGWAQGRLDAALSRLRAANDDVTGMAESLGAARDEVASLEPADDAQRALQQQVVSALDEQVSLLEGLASGQASALDELQGISNEVSDGAKSVDGLATSVNDAVQAGTGSIDALRTDLATGAAPELSSALDALADAGGRLAGGTGSLVPMIEQADAGLAQLDALLAQSQSTLADTADSLRGSADRMGALADDLAAVQSARALPAMGDVLSLDPTSTGAALGSPVQMVDEPVFPVANYGSGVAPFYTNLALWVGGFVLVAIYKLEVDREGLGDESGDVEVTPTQAFFGRWLLLALLGQVQALTCCVGDLALGVQCVSPVAFVLAGMAASLVYVLVVYSLAVALKHVGKALAVLLVVLQIPGASGLYPIQMQPAFFRALGPWLPFTYGIGAMREAVAGFYGTNYARDLAVLALFAVPALLLGVVARRRLLGANALFDRKMAQTDLLVTERDGEKDAGRLALLVDALASSPAHREAFLARAARFELAYPRRVRRGVVALLAVPLALLALLFAHPAKLLLLSLWVVSLVAASAYLIWLEYVHERLAERAGLARMDRDELVALAEDAARAEKGGEAR</sequence>
<evidence type="ECO:0000313" key="8">
    <source>
        <dbReference type="Proteomes" id="UP000712527"/>
    </source>
</evidence>
<dbReference type="InterPro" id="IPR017501">
    <property type="entry name" value="Phage_infect_YhgE_C"/>
</dbReference>
<evidence type="ECO:0000256" key="3">
    <source>
        <dbReference type="ARBA" id="ARBA00022989"/>
    </source>
</evidence>
<dbReference type="EMBL" id="JACSNQ010000008">
    <property type="protein sequence ID" value="MBM6774933.1"/>
    <property type="molecule type" value="Genomic_DNA"/>
</dbReference>
<dbReference type="PANTHER" id="PTHR43077:SF10">
    <property type="entry name" value="TRANSPORT PERMEASE PROTEIN"/>
    <property type="match status" value="1"/>
</dbReference>
<dbReference type="NCBIfam" id="TIGR03062">
    <property type="entry name" value="pip_yhgE_Cterm"/>
    <property type="match status" value="1"/>
</dbReference>
<evidence type="ECO:0000313" key="7">
    <source>
        <dbReference type="EMBL" id="MBM6774933.1"/>
    </source>
</evidence>
<dbReference type="PANTHER" id="PTHR43077">
    <property type="entry name" value="TRANSPORT PERMEASE YVFS-RELATED"/>
    <property type="match status" value="1"/>
</dbReference>
<protein>
    <submittedName>
        <fullName evidence="7">YhgE/Pip domain-containing protein</fullName>
    </submittedName>
</protein>
<keyword evidence="4 5" id="KW-0472">Membrane</keyword>
<feature type="transmembrane region" description="Helical" evidence="5">
    <location>
        <begin position="811"/>
        <end position="830"/>
    </location>
</feature>
<organism evidence="7 8">
    <name type="scientific">Olsenella profusa</name>
    <dbReference type="NCBI Taxonomy" id="138595"/>
    <lineage>
        <taxon>Bacteria</taxon>
        <taxon>Bacillati</taxon>
        <taxon>Actinomycetota</taxon>
        <taxon>Coriobacteriia</taxon>
        <taxon>Coriobacteriales</taxon>
        <taxon>Atopobiaceae</taxon>
        <taxon>Olsenella</taxon>
    </lineage>
</organism>
<keyword evidence="3 5" id="KW-1133">Transmembrane helix</keyword>
<evidence type="ECO:0000256" key="4">
    <source>
        <dbReference type="ARBA" id="ARBA00023136"/>
    </source>
</evidence>
<keyword evidence="2 5" id="KW-0812">Transmembrane</keyword>
<gene>
    <name evidence="7" type="ORF">H9X80_05185</name>
</gene>
<comment type="caution">
    <text evidence="7">The sequence shown here is derived from an EMBL/GenBank/DDBJ whole genome shotgun (WGS) entry which is preliminary data.</text>
</comment>
<dbReference type="Gene3D" id="3.40.1710.10">
    <property type="entry name" value="abc type-2 transporter like domain"/>
    <property type="match status" value="1"/>
</dbReference>
<reference evidence="7 8" key="1">
    <citation type="journal article" date="2021" name="Sci. Rep.">
        <title>The distribution of antibiotic resistance genes in chicken gut microbiota commensals.</title>
        <authorList>
            <person name="Juricova H."/>
            <person name="Matiasovicova J."/>
            <person name="Kubasova T."/>
            <person name="Cejkova D."/>
            <person name="Rychlik I."/>
        </authorList>
    </citation>
    <scope>NUCLEOTIDE SEQUENCE [LARGE SCALE GENOMIC DNA]</scope>
    <source>
        <strain evidence="7 8">An794</strain>
    </source>
</reference>
<dbReference type="InterPro" id="IPR013525">
    <property type="entry name" value="ABC2_TM"/>
</dbReference>
<feature type="transmembrane region" description="Helical" evidence="5">
    <location>
        <begin position="20"/>
        <end position="38"/>
    </location>
</feature>
<evidence type="ECO:0000256" key="2">
    <source>
        <dbReference type="ARBA" id="ARBA00022692"/>
    </source>
</evidence>
<dbReference type="Pfam" id="PF12698">
    <property type="entry name" value="ABC2_membrane_3"/>
    <property type="match status" value="1"/>
</dbReference>
<dbReference type="NCBIfam" id="TIGR03061">
    <property type="entry name" value="pip_yhgE_Nterm"/>
    <property type="match status" value="1"/>
</dbReference>
<feature type="transmembrane region" description="Helical" evidence="5">
    <location>
        <begin position="702"/>
        <end position="719"/>
    </location>
</feature>
<evidence type="ECO:0000259" key="6">
    <source>
        <dbReference type="Pfam" id="PF12698"/>
    </source>
</evidence>
<feature type="transmembrane region" description="Helical" evidence="5">
    <location>
        <begin position="645"/>
        <end position="663"/>
    </location>
</feature>
<comment type="subcellular location">
    <subcellularLocation>
        <location evidence="1">Membrane</location>
        <topology evidence="1">Multi-pass membrane protein</topology>
    </subcellularLocation>
</comment>
<dbReference type="Proteomes" id="UP000712527">
    <property type="component" value="Unassembled WGS sequence"/>
</dbReference>
<dbReference type="RefSeq" id="WP_204793277.1">
    <property type="nucleotide sequence ID" value="NZ_JACSNQ010000008.1"/>
</dbReference>